<dbReference type="Proteomes" id="UP001160148">
    <property type="component" value="Unassembled WGS sequence"/>
</dbReference>
<dbReference type="EMBL" id="CARXXK010000002">
    <property type="protein sequence ID" value="CAI6356023.1"/>
    <property type="molecule type" value="Genomic_DNA"/>
</dbReference>
<sequence length="138" mass="15978">MNEEQLQPTKRHHTELHRKHTVASEHRCVQWVPQVDVVNDSLDTALLSVYSHSGLTFPRTNEVCMQKETFILCLKKQLNNIRSDHKVEKLFRNHPLKMGGLIGERKDINSIKLGLVGSHISQTNHGYSRKEDGTFYNY</sequence>
<name>A0AAV0WJY4_9HEMI</name>
<keyword evidence="2" id="KW-1185">Reference proteome</keyword>
<accession>A0AAV0WJY4</accession>
<dbReference type="AlphaFoldDB" id="A0AAV0WJY4"/>
<comment type="caution">
    <text evidence="1">The sequence shown here is derived from an EMBL/GenBank/DDBJ whole genome shotgun (WGS) entry which is preliminary data.</text>
</comment>
<organism evidence="1 2">
    <name type="scientific">Macrosiphum euphorbiae</name>
    <name type="common">potato aphid</name>
    <dbReference type="NCBI Taxonomy" id="13131"/>
    <lineage>
        <taxon>Eukaryota</taxon>
        <taxon>Metazoa</taxon>
        <taxon>Ecdysozoa</taxon>
        <taxon>Arthropoda</taxon>
        <taxon>Hexapoda</taxon>
        <taxon>Insecta</taxon>
        <taxon>Pterygota</taxon>
        <taxon>Neoptera</taxon>
        <taxon>Paraneoptera</taxon>
        <taxon>Hemiptera</taxon>
        <taxon>Sternorrhyncha</taxon>
        <taxon>Aphidomorpha</taxon>
        <taxon>Aphidoidea</taxon>
        <taxon>Aphididae</taxon>
        <taxon>Macrosiphini</taxon>
        <taxon>Macrosiphum</taxon>
    </lineage>
</organism>
<protein>
    <submittedName>
        <fullName evidence="1">Uncharacterized protein</fullName>
    </submittedName>
</protein>
<evidence type="ECO:0000313" key="1">
    <source>
        <dbReference type="EMBL" id="CAI6356023.1"/>
    </source>
</evidence>
<reference evidence="1 2" key="1">
    <citation type="submission" date="2023-01" db="EMBL/GenBank/DDBJ databases">
        <authorList>
            <person name="Whitehead M."/>
        </authorList>
    </citation>
    <scope>NUCLEOTIDE SEQUENCE [LARGE SCALE GENOMIC DNA]</scope>
</reference>
<evidence type="ECO:0000313" key="2">
    <source>
        <dbReference type="Proteomes" id="UP001160148"/>
    </source>
</evidence>
<gene>
    <name evidence="1" type="ORF">MEUPH1_LOCUS11807</name>
</gene>
<dbReference type="InterPro" id="IPR022179">
    <property type="entry name" value="CFAP276"/>
</dbReference>
<proteinExistence type="predicted"/>
<dbReference type="Pfam" id="PF12494">
    <property type="entry name" value="DUF3695"/>
    <property type="match status" value="1"/>
</dbReference>